<keyword evidence="6 9" id="KW-0472">Membrane</keyword>
<feature type="transmembrane region" description="Helical" evidence="9">
    <location>
        <begin position="424"/>
        <end position="443"/>
    </location>
</feature>
<evidence type="ECO:0000256" key="6">
    <source>
        <dbReference type="ARBA" id="ARBA00023136"/>
    </source>
</evidence>
<keyword evidence="3 7" id="KW-0813">Transport</keyword>
<dbReference type="GO" id="GO:1904659">
    <property type="term" value="P:D-glucose transmembrane transport"/>
    <property type="evidence" value="ECO:0007669"/>
    <property type="project" value="TreeGrafter"/>
</dbReference>
<feature type="transmembrane region" description="Helical" evidence="9">
    <location>
        <begin position="45"/>
        <end position="70"/>
    </location>
</feature>
<evidence type="ECO:0000256" key="8">
    <source>
        <dbReference type="SAM" id="MobiDB-lite"/>
    </source>
</evidence>
<evidence type="ECO:0000313" key="12">
    <source>
        <dbReference type="Proteomes" id="UP001472866"/>
    </source>
</evidence>
<evidence type="ECO:0000256" key="3">
    <source>
        <dbReference type="ARBA" id="ARBA00022448"/>
    </source>
</evidence>
<evidence type="ECO:0000256" key="2">
    <source>
        <dbReference type="ARBA" id="ARBA00010992"/>
    </source>
</evidence>
<comment type="similarity">
    <text evidence="2 7">Belongs to the major facilitator superfamily. Sugar transporter (TC 2.A.1.1) family.</text>
</comment>
<dbReference type="AlphaFoldDB" id="A0AAX4NZQ4"/>
<dbReference type="Gene3D" id="1.20.1250.20">
    <property type="entry name" value="MFS general substrate transporter like domains"/>
    <property type="match status" value="1"/>
</dbReference>
<evidence type="ECO:0000256" key="9">
    <source>
        <dbReference type="SAM" id="Phobius"/>
    </source>
</evidence>
<evidence type="ECO:0000259" key="10">
    <source>
        <dbReference type="PROSITE" id="PS50850"/>
    </source>
</evidence>
<dbReference type="GO" id="GO:0016020">
    <property type="term" value="C:membrane"/>
    <property type="evidence" value="ECO:0007669"/>
    <property type="project" value="UniProtKB-SubCell"/>
</dbReference>
<organism evidence="11 12">
    <name type="scientific">Chloropicon roscoffensis</name>
    <dbReference type="NCBI Taxonomy" id="1461544"/>
    <lineage>
        <taxon>Eukaryota</taxon>
        <taxon>Viridiplantae</taxon>
        <taxon>Chlorophyta</taxon>
        <taxon>Chloropicophyceae</taxon>
        <taxon>Chloropicales</taxon>
        <taxon>Chloropicaceae</taxon>
        <taxon>Chloropicon</taxon>
    </lineage>
</organism>
<feature type="domain" description="Major facilitator superfamily (MFS) profile" evidence="10">
    <location>
        <begin position="48"/>
        <end position="478"/>
    </location>
</feature>
<dbReference type="GO" id="GO:0022857">
    <property type="term" value="F:transmembrane transporter activity"/>
    <property type="evidence" value="ECO:0007669"/>
    <property type="project" value="InterPro"/>
</dbReference>
<dbReference type="PANTHER" id="PTHR48023">
    <property type="entry name" value="D-XYLOSE-PROTON SYMPORTER-LIKE 2"/>
    <property type="match status" value="1"/>
</dbReference>
<feature type="transmembrane region" description="Helical" evidence="9">
    <location>
        <begin position="455"/>
        <end position="474"/>
    </location>
</feature>
<dbReference type="PANTHER" id="PTHR48023:SF4">
    <property type="entry name" value="D-XYLOSE-PROTON SYMPORTER-LIKE 2"/>
    <property type="match status" value="1"/>
</dbReference>
<feature type="transmembrane region" description="Helical" evidence="9">
    <location>
        <begin position="211"/>
        <end position="228"/>
    </location>
</feature>
<feature type="transmembrane region" description="Helical" evidence="9">
    <location>
        <begin position="358"/>
        <end position="381"/>
    </location>
</feature>
<dbReference type="Pfam" id="PF00083">
    <property type="entry name" value="Sugar_tr"/>
    <property type="match status" value="1"/>
</dbReference>
<dbReference type="InterPro" id="IPR050820">
    <property type="entry name" value="MFS_Sugar_Transporter"/>
</dbReference>
<dbReference type="Proteomes" id="UP001472866">
    <property type="component" value="Chromosome 01"/>
</dbReference>
<keyword evidence="11" id="KW-0762">Sugar transport</keyword>
<evidence type="ECO:0000256" key="7">
    <source>
        <dbReference type="RuleBase" id="RU003346"/>
    </source>
</evidence>
<feature type="region of interest" description="Disordered" evidence="8">
    <location>
        <begin position="1"/>
        <end position="34"/>
    </location>
</feature>
<protein>
    <submittedName>
        <fullName evidence="11">MFS sugar transporter</fullName>
    </submittedName>
</protein>
<evidence type="ECO:0000313" key="11">
    <source>
        <dbReference type="EMBL" id="WZN59340.1"/>
    </source>
</evidence>
<keyword evidence="5 9" id="KW-1133">Transmembrane helix</keyword>
<keyword evidence="12" id="KW-1185">Reference proteome</keyword>
<dbReference type="PROSITE" id="PS50850">
    <property type="entry name" value="MFS"/>
    <property type="match status" value="1"/>
</dbReference>
<dbReference type="InterPro" id="IPR020846">
    <property type="entry name" value="MFS_dom"/>
</dbReference>
<gene>
    <name evidence="11" type="ORF">HKI87_01g08660</name>
</gene>
<dbReference type="PRINTS" id="PR00171">
    <property type="entry name" value="SUGRTRNSPORT"/>
</dbReference>
<accession>A0AAX4NZQ4</accession>
<evidence type="ECO:0000256" key="1">
    <source>
        <dbReference type="ARBA" id="ARBA00004141"/>
    </source>
</evidence>
<evidence type="ECO:0000256" key="4">
    <source>
        <dbReference type="ARBA" id="ARBA00022692"/>
    </source>
</evidence>
<dbReference type="InterPro" id="IPR003663">
    <property type="entry name" value="Sugar/inositol_transpt"/>
</dbReference>
<feature type="transmembrane region" description="Helical" evidence="9">
    <location>
        <begin position="187"/>
        <end position="205"/>
    </location>
</feature>
<reference evidence="11 12" key="1">
    <citation type="submission" date="2024-03" db="EMBL/GenBank/DDBJ databases">
        <title>Complete genome sequence of the green alga Chloropicon roscoffensis RCC1871.</title>
        <authorList>
            <person name="Lemieux C."/>
            <person name="Pombert J.-F."/>
            <person name="Otis C."/>
            <person name="Turmel M."/>
        </authorList>
    </citation>
    <scope>NUCLEOTIDE SEQUENCE [LARGE SCALE GENOMIC DNA]</scope>
    <source>
        <strain evidence="11 12">RCC1871</strain>
    </source>
</reference>
<dbReference type="NCBIfam" id="TIGR00879">
    <property type="entry name" value="SP"/>
    <property type="match status" value="1"/>
</dbReference>
<feature type="transmembrane region" description="Helical" evidence="9">
    <location>
        <begin position="90"/>
        <end position="109"/>
    </location>
</feature>
<dbReference type="SUPFAM" id="SSF103473">
    <property type="entry name" value="MFS general substrate transporter"/>
    <property type="match status" value="1"/>
</dbReference>
<keyword evidence="4 9" id="KW-0812">Transmembrane</keyword>
<feature type="transmembrane region" description="Helical" evidence="9">
    <location>
        <begin position="393"/>
        <end position="412"/>
    </location>
</feature>
<name>A0AAX4NZQ4_9CHLO</name>
<dbReference type="EMBL" id="CP151501">
    <property type="protein sequence ID" value="WZN59340.1"/>
    <property type="molecule type" value="Genomic_DNA"/>
</dbReference>
<sequence length="500" mass="52502">MAARVRRAGSGGATDEASERIPLTSPGPRSSDPVVRWKREARSRVLLAFAFASMAGCLFGYDIGSTASVVTADQALADFDIRGNSWQQGALVSCSLYGALASSLLLFALGEVIGRRQEILVANAMYVLGSLGSVLPPAHTSYGVGVIIASRFAYGTGIGLTMHSAPAYIAETAPSDLRGLLIAMKEAAIVLGILLGYLAGSVFSYPGGWRVIWGSASLLAVVSFAGMVNQPESPRWLAGRDVARAGESLRHFRAGEDPEEELEGIVQAAKASSSSQTVSGKLAQVWEVRRAFFIGGGLLMLQQVSGQPAVLYFAPTIFQNAGLGAQSSKVASVLVGVVKLLSTVVASLKVDSFGRVPLLLCGVGLMFASLAALSLTTWLWTAQEGSRLVIFELMALVTAYQIGFGPISWLILTEVCPLRVRGNMVGLGVSVNFAFNVLAAQTLPVLTTALGMPGLFALYASVCLLSLAFIKAVVPETKGRTLEEIEDLLGLGTRDEPGAP</sequence>
<dbReference type="InterPro" id="IPR005828">
    <property type="entry name" value="MFS_sugar_transport-like"/>
</dbReference>
<proteinExistence type="inferred from homology"/>
<dbReference type="InterPro" id="IPR036259">
    <property type="entry name" value="MFS_trans_sf"/>
</dbReference>
<evidence type="ECO:0000256" key="5">
    <source>
        <dbReference type="ARBA" id="ARBA00022989"/>
    </source>
</evidence>
<comment type="subcellular location">
    <subcellularLocation>
        <location evidence="1">Membrane</location>
        <topology evidence="1">Multi-pass membrane protein</topology>
    </subcellularLocation>
</comment>